<sequence length="57" mass="6903">LLAYKPSWRRSRRSWQDAWLPSRHPQPLITCLLCLFRLLPRQVSINFPLCPSQRRIM</sequence>
<proteinExistence type="predicted"/>
<dbReference type="Proteomes" id="UP000824469">
    <property type="component" value="Unassembled WGS sequence"/>
</dbReference>
<accession>A0AA38GLD0</accession>
<gene>
    <name evidence="1" type="ORF">KI387_005059</name>
</gene>
<reference evidence="1 2" key="1">
    <citation type="journal article" date="2021" name="Nat. Plants">
        <title>The Taxus genome provides insights into paclitaxel biosynthesis.</title>
        <authorList>
            <person name="Xiong X."/>
            <person name="Gou J."/>
            <person name="Liao Q."/>
            <person name="Li Y."/>
            <person name="Zhou Q."/>
            <person name="Bi G."/>
            <person name="Li C."/>
            <person name="Du R."/>
            <person name="Wang X."/>
            <person name="Sun T."/>
            <person name="Guo L."/>
            <person name="Liang H."/>
            <person name="Lu P."/>
            <person name="Wu Y."/>
            <person name="Zhang Z."/>
            <person name="Ro D.K."/>
            <person name="Shang Y."/>
            <person name="Huang S."/>
            <person name="Yan J."/>
        </authorList>
    </citation>
    <scope>NUCLEOTIDE SEQUENCE [LARGE SCALE GENOMIC DNA]</scope>
    <source>
        <strain evidence="1">Ta-2019</strain>
    </source>
</reference>
<organism evidence="1 2">
    <name type="scientific">Taxus chinensis</name>
    <name type="common">Chinese yew</name>
    <name type="synonym">Taxus wallichiana var. chinensis</name>
    <dbReference type="NCBI Taxonomy" id="29808"/>
    <lineage>
        <taxon>Eukaryota</taxon>
        <taxon>Viridiplantae</taxon>
        <taxon>Streptophyta</taxon>
        <taxon>Embryophyta</taxon>
        <taxon>Tracheophyta</taxon>
        <taxon>Spermatophyta</taxon>
        <taxon>Pinopsida</taxon>
        <taxon>Pinidae</taxon>
        <taxon>Conifers II</taxon>
        <taxon>Cupressales</taxon>
        <taxon>Taxaceae</taxon>
        <taxon>Taxus</taxon>
    </lineage>
</organism>
<evidence type="ECO:0000313" key="2">
    <source>
        <dbReference type="Proteomes" id="UP000824469"/>
    </source>
</evidence>
<comment type="caution">
    <text evidence="1">The sequence shown here is derived from an EMBL/GenBank/DDBJ whole genome shotgun (WGS) entry which is preliminary data.</text>
</comment>
<feature type="non-terminal residue" evidence="1">
    <location>
        <position position="57"/>
    </location>
</feature>
<dbReference type="AlphaFoldDB" id="A0AA38GLD0"/>
<protein>
    <submittedName>
        <fullName evidence="1">Uncharacterized protein</fullName>
    </submittedName>
</protein>
<evidence type="ECO:0000313" key="1">
    <source>
        <dbReference type="EMBL" id="KAH9324881.1"/>
    </source>
</evidence>
<name>A0AA38GLD0_TAXCH</name>
<keyword evidence="2" id="KW-1185">Reference proteome</keyword>
<feature type="non-terminal residue" evidence="1">
    <location>
        <position position="1"/>
    </location>
</feature>
<dbReference type="EMBL" id="JAHRHJ020000002">
    <property type="protein sequence ID" value="KAH9324881.1"/>
    <property type="molecule type" value="Genomic_DNA"/>
</dbReference>